<dbReference type="EMBL" id="GBXM01037028">
    <property type="protein sequence ID" value="JAH71549.1"/>
    <property type="molecule type" value="Transcribed_RNA"/>
</dbReference>
<proteinExistence type="predicted"/>
<protein>
    <submittedName>
        <fullName evidence="1">Uncharacterized protein</fullName>
    </submittedName>
</protein>
<reference evidence="1" key="2">
    <citation type="journal article" date="2015" name="Fish Shellfish Immunol.">
        <title>Early steps in the European eel (Anguilla anguilla)-Vibrio vulnificus interaction in the gills: Role of the RtxA13 toxin.</title>
        <authorList>
            <person name="Callol A."/>
            <person name="Pajuelo D."/>
            <person name="Ebbesson L."/>
            <person name="Teles M."/>
            <person name="MacKenzie S."/>
            <person name="Amaro C."/>
        </authorList>
    </citation>
    <scope>NUCLEOTIDE SEQUENCE</scope>
</reference>
<evidence type="ECO:0000313" key="1">
    <source>
        <dbReference type="EMBL" id="JAH71549.1"/>
    </source>
</evidence>
<dbReference type="AlphaFoldDB" id="A0A0E9V089"/>
<accession>A0A0E9V089</accession>
<sequence>MLTANSSEKTFKSSNWILQRKESKCATYIQKRAYYRTI</sequence>
<name>A0A0E9V089_ANGAN</name>
<reference evidence="1" key="1">
    <citation type="submission" date="2014-11" db="EMBL/GenBank/DDBJ databases">
        <authorList>
            <person name="Amaro Gonzalez C."/>
        </authorList>
    </citation>
    <scope>NUCLEOTIDE SEQUENCE</scope>
</reference>
<organism evidence="1">
    <name type="scientific">Anguilla anguilla</name>
    <name type="common">European freshwater eel</name>
    <name type="synonym">Muraena anguilla</name>
    <dbReference type="NCBI Taxonomy" id="7936"/>
    <lineage>
        <taxon>Eukaryota</taxon>
        <taxon>Metazoa</taxon>
        <taxon>Chordata</taxon>
        <taxon>Craniata</taxon>
        <taxon>Vertebrata</taxon>
        <taxon>Euteleostomi</taxon>
        <taxon>Actinopterygii</taxon>
        <taxon>Neopterygii</taxon>
        <taxon>Teleostei</taxon>
        <taxon>Anguilliformes</taxon>
        <taxon>Anguillidae</taxon>
        <taxon>Anguilla</taxon>
    </lineage>
</organism>